<organism evidence="1 2">
    <name type="scientific">Daphnia magna</name>
    <dbReference type="NCBI Taxonomy" id="35525"/>
    <lineage>
        <taxon>Eukaryota</taxon>
        <taxon>Metazoa</taxon>
        <taxon>Ecdysozoa</taxon>
        <taxon>Arthropoda</taxon>
        <taxon>Crustacea</taxon>
        <taxon>Branchiopoda</taxon>
        <taxon>Diplostraca</taxon>
        <taxon>Cladocera</taxon>
        <taxon>Anomopoda</taxon>
        <taxon>Daphniidae</taxon>
        <taxon>Daphnia</taxon>
    </lineage>
</organism>
<evidence type="ECO:0000313" key="2">
    <source>
        <dbReference type="Proteomes" id="UP001234178"/>
    </source>
</evidence>
<accession>A0ABQ9ZHR7</accession>
<gene>
    <name evidence="1" type="ORF">OUZ56_024706</name>
</gene>
<evidence type="ECO:0000313" key="1">
    <source>
        <dbReference type="EMBL" id="KAK4012467.1"/>
    </source>
</evidence>
<dbReference type="EMBL" id="JAOYFB010000004">
    <property type="protein sequence ID" value="KAK4012467.1"/>
    <property type="molecule type" value="Genomic_DNA"/>
</dbReference>
<comment type="caution">
    <text evidence="1">The sequence shown here is derived from an EMBL/GenBank/DDBJ whole genome shotgun (WGS) entry which is preliminary data.</text>
</comment>
<reference evidence="1 2" key="1">
    <citation type="journal article" date="2023" name="Nucleic Acids Res.">
        <title>The hologenome of Daphnia magna reveals possible DNA methylation and microbiome-mediated evolution of the host genome.</title>
        <authorList>
            <person name="Chaturvedi A."/>
            <person name="Li X."/>
            <person name="Dhandapani V."/>
            <person name="Marshall H."/>
            <person name="Kissane S."/>
            <person name="Cuenca-Cambronero M."/>
            <person name="Asole G."/>
            <person name="Calvet F."/>
            <person name="Ruiz-Romero M."/>
            <person name="Marangio P."/>
            <person name="Guigo R."/>
            <person name="Rago D."/>
            <person name="Mirbahai L."/>
            <person name="Eastwood N."/>
            <person name="Colbourne J.K."/>
            <person name="Zhou J."/>
            <person name="Mallon E."/>
            <person name="Orsini L."/>
        </authorList>
    </citation>
    <scope>NUCLEOTIDE SEQUENCE [LARGE SCALE GENOMIC DNA]</scope>
    <source>
        <strain evidence="1">LRV0_1</strain>
    </source>
</reference>
<sequence length="152" mass="17544">MNQMQKLADCHCDEWQENVTNLLIDLIFSRGAGCSYSAAFVVRGSILSKRQSKINLLIRQGHDLEEQVYYICPTSDAIIFMVQTEEESHFIKQFSFPLADNCSKYDFRRGKPRQQCQYRVCITFAHKQKKVETVAEVEEIAVKLALRISSTQ</sequence>
<protein>
    <submittedName>
        <fullName evidence="1">Uncharacterized protein</fullName>
    </submittedName>
</protein>
<name>A0ABQ9ZHR7_9CRUS</name>
<dbReference type="Proteomes" id="UP001234178">
    <property type="component" value="Unassembled WGS sequence"/>
</dbReference>
<proteinExistence type="predicted"/>
<keyword evidence="2" id="KW-1185">Reference proteome</keyword>